<name>A0A7J9NB96_GOSSC</name>
<evidence type="ECO:0000313" key="2">
    <source>
        <dbReference type="Proteomes" id="UP000593576"/>
    </source>
</evidence>
<dbReference type="OrthoDB" id="990598at2759"/>
<sequence length="19" mass="2226">MQKGYLDKVEKKCGRPDMV</sequence>
<dbReference type="EMBL" id="JABFAF010277801">
    <property type="protein sequence ID" value="MBA0880595.1"/>
    <property type="molecule type" value="Genomic_DNA"/>
</dbReference>
<keyword evidence="2" id="KW-1185">Reference proteome</keyword>
<evidence type="ECO:0000313" key="1">
    <source>
        <dbReference type="EMBL" id="MBA0880595.1"/>
    </source>
</evidence>
<dbReference type="AlphaFoldDB" id="A0A7J9NB96"/>
<dbReference type="Proteomes" id="UP000593576">
    <property type="component" value="Unassembled WGS sequence"/>
</dbReference>
<comment type="caution">
    <text evidence="1">The sequence shown here is derived from an EMBL/GenBank/DDBJ whole genome shotgun (WGS) entry which is preliminary data.</text>
</comment>
<protein>
    <submittedName>
        <fullName evidence="1">Uncharacterized protein</fullName>
    </submittedName>
</protein>
<proteinExistence type="predicted"/>
<organism evidence="1 2">
    <name type="scientific">Gossypium schwendimanii</name>
    <name type="common">Cotton</name>
    <dbReference type="NCBI Taxonomy" id="34291"/>
    <lineage>
        <taxon>Eukaryota</taxon>
        <taxon>Viridiplantae</taxon>
        <taxon>Streptophyta</taxon>
        <taxon>Embryophyta</taxon>
        <taxon>Tracheophyta</taxon>
        <taxon>Spermatophyta</taxon>
        <taxon>Magnoliopsida</taxon>
        <taxon>eudicotyledons</taxon>
        <taxon>Gunneridae</taxon>
        <taxon>Pentapetalae</taxon>
        <taxon>rosids</taxon>
        <taxon>malvids</taxon>
        <taxon>Malvales</taxon>
        <taxon>Malvaceae</taxon>
        <taxon>Malvoideae</taxon>
        <taxon>Gossypium</taxon>
    </lineage>
</organism>
<accession>A0A7J9NB96</accession>
<reference evidence="1 2" key="1">
    <citation type="journal article" date="2019" name="Genome Biol. Evol.">
        <title>Insights into the evolution of the New World diploid cottons (Gossypium, subgenus Houzingenia) based on genome sequencing.</title>
        <authorList>
            <person name="Grover C.E."/>
            <person name="Arick M.A. 2nd"/>
            <person name="Thrash A."/>
            <person name="Conover J.L."/>
            <person name="Sanders W.S."/>
            <person name="Peterson D.G."/>
            <person name="Frelichowski J.E."/>
            <person name="Scheffler J.A."/>
            <person name="Scheffler B.E."/>
            <person name="Wendel J.F."/>
        </authorList>
    </citation>
    <scope>NUCLEOTIDE SEQUENCE [LARGE SCALE GENOMIC DNA]</scope>
    <source>
        <strain evidence="1">1</strain>
        <tissue evidence="1">Leaf</tissue>
    </source>
</reference>
<gene>
    <name evidence="1" type="ORF">Goshw_019472</name>
</gene>